<dbReference type="InterPro" id="IPR012337">
    <property type="entry name" value="RNaseH-like_sf"/>
</dbReference>
<feature type="non-terminal residue" evidence="1">
    <location>
        <position position="101"/>
    </location>
</feature>
<accession>F3FW65</accession>
<proteinExistence type="predicted"/>
<reference evidence="1 2" key="1">
    <citation type="journal article" date="2011" name="PLoS Pathog.">
        <title>Dynamic evolution of pathogenicity revealed by sequencing and comparative genomics of 19 Pseudomonas syringae isolates.</title>
        <authorList>
            <person name="Baltrus D.A."/>
            <person name="Nishimura M.T."/>
            <person name="Romanchuk A."/>
            <person name="Chang J.H."/>
            <person name="Mukhtar M.S."/>
            <person name="Cherkis K."/>
            <person name="Roach J."/>
            <person name="Grant S.R."/>
            <person name="Jones C.D."/>
            <person name="Dangl J.L."/>
        </authorList>
    </citation>
    <scope>NUCLEOTIDE SEQUENCE [LARGE SCALE GENOMIC DNA]</scope>
    <source>
        <strain evidence="2">M301072PT</strain>
    </source>
</reference>
<sequence>GGTPDADGVLCNAQIKPAPDYRPNLKLVSLDIETTARGELYSIALEGCGQRQVYMLGPVNGGDEALDFQLDYCDTRAQLLERLNEWLALHDPDAIIGWDVI</sequence>
<keyword evidence="1" id="KW-0548">Nucleotidyltransferase</keyword>
<comment type="caution">
    <text evidence="1">The sequence shown here is derived from an EMBL/GenBank/DDBJ whole genome shotgun (WGS) entry which is preliminary data.</text>
</comment>
<dbReference type="Proteomes" id="UP000004471">
    <property type="component" value="Unassembled WGS sequence"/>
</dbReference>
<dbReference type="HOGENOM" id="CLU_2297692_0_0_6"/>
<dbReference type="InterPro" id="IPR036397">
    <property type="entry name" value="RNaseH_sf"/>
</dbReference>
<feature type="non-terminal residue" evidence="1">
    <location>
        <position position="1"/>
    </location>
</feature>
<dbReference type="SUPFAM" id="SSF53098">
    <property type="entry name" value="Ribonuclease H-like"/>
    <property type="match status" value="1"/>
</dbReference>
<gene>
    <name evidence="1" type="ORF">PSYJA_38139</name>
</gene>
<organism evidence="1 2">
    <name type="scientific">Pseudomonas syringae pv. japonica str. M301072</name>
    <dbReference type="NCBI Taxonomy" id="629262"/>
    <lineage>
        <taxon>Bacteria</taxon>
        <taxon>Pseudomonadati</taxon>
        <taxon>Pseudomonadota</taxon>
        <taxon>Gammaproteobacteria</taxon>
        <taxon>Pseudomonadales</taxon>
        <taxon>Pseudomonadaceae</taxon>
        <taxon>Pseudomonas</taxon>
        <taxon>Pseudomonas syringae</taxon>
    </lineage>
</organism>
<dbReference type="AlphaFoldDB" id="F3FW65"/>
<dbReference type="GO" id="GO:0003887">
    <property type="term" value="F:DNA-directed DNA polymerase activity"/>
    <property type="evidence" value="ECO:0007669"/>
    <property type="project" value="UniProtKB-EC"/>
</dbReference>
<evidence type="ECO:0000313" key="2">
    <source>
        <dbReference type="Proteomes" id="UP000004471"/>
    </source>
</evidence>
<dbReference type="EMBL" id="AEAH01002552">
    <property type="protein sequence ID" value="EGH34457.1"/>
    <property type="molecule type" value="Genomic_DNA"/>
</dbReference>
<dbReference type="Gene3D" id="3.30.420.10">
    <property type="entry name" value="Ribonuclease H-like superfamily/Ribonuclease H"/>
    <property type="match status" value="1"/>
</dbReference>
<dbReference type="GO" id="GO:0003676">
    <property type="term" value="F:nucleic acid binding"/>
    <property type="evidence" value="ECO:0007669"/>
    <property type="project" value="InterPro"/>
</dbReference>
<name>F3FW65_PSESX</name>
<keyword evidence="1" id="KW-0808">Transferase</keyword>
<evidence type="ECO:0000313" key="1">
    <source>
        <dbReference type="EMBL" id="EGH34457.1"/>
    </source>
</evidence>
<dbReference type="EC" id="2.7.7.7" evidence="1"/>
<protein>
    <submittedName>
        <fullName evidence="1">DNA polymerase II</fullName>
        <ecNumber evidence="1">2.7.7.7</ecNumber>
    </submittedName>
</protein>